<keyword evidence="2" id="KW-1133">Transmembrane helix</keyword>
<dbReference type="Proteomes" id="UP000011081">
    <property type="component" value="Unassembled WGS sequence"/>
</dbReference>
<dbReference type="EMBL" id="GL877421">
    <property type="protein sequence ID" value="ELA47263.1"/>
    <property type="molecule type" value="Genomic_DNA"/>
</dbReference>
<gene>
    <name evidence="3" type="ORF">VCUG_01259</name>
</gene>
<dbReference type="AlphaFoldDB" id="L2GVE4"/>
<dbReference type="RefSeq" id="XP_008074278.1">
    <property type="nucleotide sequence ID" value="XM_008076087.1"/>
</dbReference>
<dbReference type="HOGENOM" id="CLU_062685_0_0_1"/>
<evidence type="ECO:0000313" key="4">
    <source>
        <dbReference type="Proteomes" id="UP000011081"/>
    </source>
</evidence>
<reference evidence="4" key="1">
    <citation type="submission" date="2011-03" db="EMBL/GenBank/DDBJ databases">
        <title>The genome sequence of Vavraia culicis strain floridensis.</title>
        <authorList>
            <consortium name="The Broad Institute Genome Sequencing Platform"/>
            <person name="Cuomo C."/>
            <person name="Becnel J."/>
            <person name="Sanscrainte N."/>
            <person name="Young S.K."/>
            <person name="Zeng Q."/>
            <person name="Gargeya S."/>
            <person name="Fitzgerald M."/>
            <person name="Haas B."/>
            <person name="Abouelleil A."/>
            <person name="Alvarado L."/>
            <person name="Arachchi H.M."/>
            <person name="Berlin A."/>
            <person name="Chapman S.B."/>
            <person name="Gearin G."/>
            <person name="Goldberg J."/>
            <person name="Griggs A."/>
            <person name="Gujja S."/>
            <person name="Hansen M."/>
            <person name="Heiman D."/>
            <person name="Howarth C."/>
            <person name="Larimer J."/>
            <person name="Lui A."/>
            <person name="MacDonald P.J.P."/>
            <person name="McCowen C."/>
            <person name="Montmayeur A."/>
            <person name="Murphy C."/>
            <person name="Neiman D."/>
            <person name="Pearson M."/>
            <person name="Priest M."/>
            <person name="Roberts A."/>
            <person name="Saif S."/>
            <person name="Shea T."/>
            <person name="Sisk P."/>
            <person name="Stolte C."/>
            <person name="Sykes S."/>
            <person name="Wortman J."/>
            <person name="Nusbaum C."/>
            <person name="Birren B."/>
        </authorList>
    </citation>
    <scope>NUCLEOTIDE SEQUENCE [LARGE SCALE GENOMIC DNA]</scope>
    <source>
        <strain evidence="4">floridensis</strain>
    </source>
</reference>
<protein>
    <submittedName>
        <fullName evidence="3">Uncharacterized protein</fullName>
    </submittedName>
</protein>
<dbReference type="OrthoDB" id="2199193at2759"/>
<keyword evidence="2" id="KW-0472">Membrane</keyword>
<sequence>MSRSAIFCLIGPAVLIRAIIRLAFILIFPLTHRSQPYQSDHRYFKTSISKPKKFLSHISISVAECCIYKVRWHKASTNRAPSMRRSFRISFKMNALAHLMLLYLTFILTSEFKLKHVTSNLFVGLDGDYPRWVTLQRSNTFEEKPSRVDGEKIITVKELKNKVWDIEGNRKYLIFYPEHGEVNQRFNIVKLARGNVRIKSANGQCIVYNEGEKKFERNDCADESVTQVFVLTDANGVAIGGAWGAGGEGGDQWGNEWGNEWGSGWGAGNGLFGEYKMDQKMALDELGRNARFLDSGIMSGGMYGNGKFGDKGMYGGGYSGSFMNQKLDGMFDTLPAMDKQRLLRMYYQNAGGGSQSGRYSTSSRTPSSYSFFRSF</sequence>
<accession>L2GVE4</accession>
<keyword evidence="4" id="KW-1185">Reference proteome</keyword>
<evidence type="ECO:0000256" key="2">
    <source>
        <dbReference type="SAM" id="Phobius"/>
    </source>
</evidence>
<evidence type="ECO:0000313" key="3">
    <source>
        <dbReference type="EMBL" id="ELA47263.1"/>
    </source>
</evidence>
<proteinExistence type="predicted"/>
<dbReference type="VEuPathDB" id="MicrosporidiaDB:VCUG_01259"/>
<dbReference type="GeneID" id="19879139"/>
<feature type="region of interest" description="Disordered" evidence="1">
    <location>
        <begin position="352"/>
        <end position="375"/>
    </location>
</feature>
<dbReference type="InParanoid" id="L2GVE4"/>
<dbReference type="CDD" id="cd00161">
    <property type="entry name" value="beta-trefoil_Ricin-like"/>
    <property type="match status" value="1"/>
</dbReference>
<organism evidence="3 4">
    <name type="scientific">Vavraia culicis (isolate floridensis)</name>
    <name type="common">Microsporidian parasite</name>
    <dbReference type="NCBI Taxonomy" id="948595"/>
    <lineage>
        <taxon>Eukaryota</taxon>
        <taxon>Fungi</taxon>
        <taxon>Fungi incertae sedis</taxon>
        <taxon>Microsporidia</taxon>
        <taxon>Pleistophoridae</taxon>
        <taxon>Vavraia</taxon>
    </lineage>
</organism>
<evidence type="ECO:0000256" key="1">
    <source>
        <dbReference type="SAM" id="MobiDB-lite"/>
    </source>
</evidence>
<dbReference type="OMA" id="ITHNEKE"/>
<name>L2GVE4_VAVCU</name>
<keyword evidence="2" id="KW-0812">Transmembrane</keyword>
<feature type="compositionally biased region" description="Low complexity" evidence="1">
    <location>
        <begin position="356"/>
        <end position="375"/>
    </location>
</feature>
<feature type="transmembrane region" description="Helical" evidence="2">
    <location>
        <begin position="7"/>
        <end position="30"/>
    </location>
</feature>